<accession>A0A6H5J5L9</accession>
<feature type="region of interest" description="Disordered" evidence="1">
    <location>
        <begin position="16"/>
        <end position="45"/>
    </location>
</feature>
<feature type="region of interest" description="Disordered" evidence="1">
    <location>
        <begin position="277"/>
        <end position="340"/>
    </location>
</feature>
<sequence length="340" mass="37490">MAARRTGFASPLVDACSGTARGRPSAARRSSYRTTARPTTNPGATLNSPTCVSKNIFTHDITSKSYDRFDAFGRAGGHEARVPHRPDAAPEIRRFSRRSVQAQGRLRLQLGLLAHQGVPRARPRGPLSAQARADLESGPRLDAHRRQLESPPAGHSHEATILSQVRDDRENIFFLIFFIFFFSRSTFDSQIHNDAPAALQHDGGAPDPRGIRRRDRPHAEPLRELHLHEHHLRLQLPAHSEGSAAGPARLVHRRDLREDTPRERVLSGHAVLDARAQAAQRRHSGAPVRGEHAPGQAQALHVRVARQESARCGGGAQFDPRTVSGLRQRRDNGEAEGRGE</sequence>
<feature type="region of interest" description="Disordered" evidence="1">
    <location>
        <begin position="119"/>
        <end position="139"/>
    </location>
</feature>
<name>A0A6H5J5L9_9HYME</name>
<reference evidence="2 3" key="1">
    <citation type="submission" date="2020-02" db="EMBL/GenBank/DDBJ databases">
        <authorList>
            <person name="Ferguson B K."/>
        </authorList>
    </citation>
    <scope>NUCLEOTIDE SEQUENCE [LARGE SCALE GENOMIC DNA]</scope>
</reference>
<evidence type="ECO:0000313" key="3">
    <source>
        <dbReference type="Proteomes" id="UP000479190"/>
    </source>
</evidence>
<dbReference type="AlphaFoldDB" id="A0A6H5J5L9"/>
<proteinExistence type="predicted"/>
<feature type="compositionally biased region" description="Basic and acidic residues" evidence="1">
    <location>
        <begin position="328"/>
        <end position="340"/>
    </location>
</feature>
<keyword evidence="3" id="KW-1185">Reference proteome</keyword>
<dbReference type="EMBL" id="CADCXV010001216">
    <property type="protein sequence ID" value="CAB0042745.1"/>
    <property type="molecule type" value="Genomic_DNA"/>
</dbReference>
<feature type="compositionally biased region" description="Low complexity" evidence="1">
    <location>
        <begin position="17"/>
        <end position="40"/>
    </location>
</feature>
<evidence type="ECO:0000313" key="2">
    <source>
        <dbReference type="EMBL" id="CAB0042745.1"/>
    </source>
</evidence>
<evidence type="ECO:0000256" key="1">
    <source>
        <dbReference type="SAM" id="MobiDB-lite"/>
    </source>
</evidence>
<dbReference type="Proteomes" id="UP000479190">
    <property type="component" value="Unassembled WGS sequence"/>
</dbReference>
<organism evidence="2 3">
    <name type="scientific">Trichogramma brassicae</name>
    <dbReference type="NCBI Taxonomy" id="86971"/>
    <lineage>
        <taxon>Eukaryota</taxon>
        <taxon>Metazoa</taxon>
        <taxon>Ecdysozoa</taxon>
        <taxon>Arthropoda</taxon>
        <taxon>Hexapoda</taxon>
        <taxon>Insecta</taxon>
        <taxon>Pterygota</taxon>
        <taxon>Neoptera</taxon>
        <taxon>Endopterygota</taxon>
        <taxon>Hymenoptera</taxon>
        <taxon>Apocrita</taxon>
        <taxon>Proctotrupomorpha</taxon>
        <taxon>Chalcidoidea</taxon>
        <taxon>Trichogrammatidae</taxon>
        <taxon>Trichogramma</taxon>
    </lineage>
</organism>
<protein>
    <submittedName>
        <fullName evidence="2">Uncharacterized protein</fullName>
    </submittedName>
</protein>
<gene>
    <name evidence="2" type="ORF">TBRA_LOCUS14349</name>
</gene>